<dbReference type="PANTHER" id="PTHR43095:SF5">
    <property type="entry name" value="XYLULOSE KINASE"/>
    <property type="match status" value="1"/>
</dbReference>
<keyword evidence="5 7" id="KW-0418">Kinase</keyword>
<organism evidence="10 11">
    <name type="scientific">Cryobacterium glaciale</name>
    <dbReference type="NCBI Taxonomy" id="1259145"/>
    <lineage>
        <taxon>Bacteria</taxon>
        <taxon>Bacillati</taxon>
        <taxon>Actinomycetota</taxon>
        <taxon>Actinomycetes</taxon>
        <taxon>Micrococcales</taxon>
        <taxon>Microbacteriaceae</taxon>
        <taxon>Cryobacterium</taxon>
    </lineage>
</organism>
<dbReference type="InterPro" id="IPR000577">
    <property type="entry name" value="Carb_kinase_FGGY"/>
</dbReference>
<keyword evidence="3 7" id="KW-0808">Transferase</keyword>
<dbReference type="InterPro" id="IPR050406">
    <property type="entry name" value="FGGY_Carb_Kinase"/>
</dbReference>
<dbReference type="PIRSF" id="PIRSF000538">
    <property type="entry name" value="GlpK"/>
    <property type="match status" value="1"/>
</dbReference>
<feature type="domain" description="Carbohydrate kinase FGGY N-terminal" evidence="8">
    <location>
        <begin position="5"/>
        <end position="249"/>
    </location>
</feature>
<keyword evidence="11" id="KW-1185">Reference proteome</keyword>
<dbReference type="Proteomes" id="UP000298173">
    <property type="component" value="Unassembled WGS sequence"/>
</dbReference>
<evidence type="ECO:0000256" key="3">
    <source>
        <dbReference type="ARBA" id="ARBA00022679"/>
    </source>
</evidence>
<dbReference type="GO" id="GO:0005997">
    <property type="term" value="P:xylulose metabolic process"/>
    <property type="evidence" value="ECO:0007669"/>
    <property type="project" value="InterPro"/>
</dbReference>
<keyword evidence="2 7" id="KW-0859">Xylose metabolism</keyword>
<dbReference type="EC" id="2.7.1.17" evidence="7"/>
<dbReference type="Pfam" id="PF02782">
    <property type="entry name" value="FGGY_C"/>
    <property type="match status" value="1"/>
</dbReference>
<evidence type="ECO:0000256" key="6">
    <source>
        <dbReference type="ARBA" id="ARBA00022840"/>
    </source>
</evidence>
<evidence type="ECO:0000313" key="10">
    <source>
        <dbReference type="EMBL" id="TFB75394.1"/>
    </source>
</evidence>
<dbReference type="InterPro" id="IPR043129">
    <property type="entry name" value="ATPase_NBD"/>
</dbReference>
<comment type="catalytic activity">
    <reaction evidence="7">
        <text>D-xylulose + ATP = D-xylulose 5-phosphate + ADP + H(+)</text>
        <dbReference type="Rhea" id="RHEA:10964"/>
        <dbReference type="ChEBI" id="CHEBI:15378"/>
        <dbReference type="ChEBI" id="CHEBI:17140"/>
        <dbReference type="ChEBI" id="CHEBI:30616"/>
        <dbReference type="ChEBI" id="CHEBI:57737"/>
        <dbReference type="ChEBI" id="CHEBI:456216"/>
        <dbReference type="EC" id="2.7.1.17"/>
    </reaction>
</comment>
<dbReference type="OrthoDB" id="9805576at2"/>
<evidence type="ECO:0000313" key="11">
    <source>
        <dbReference type="Proteomes" id="UP000298173"/>
    </source>
</evidence>
<dbReference type="SUPFAM" id="SSF53067">
    <property type="entry name" value="Actin-like ATPase domain"/>
    <property type="match status" value="2"/>
</dbReference>
<accession>A0A4R8V1X5</accession>
<evidence type="ECO:0000256" key="2">
    <source>
        <dbReference type="ARBA" id="ARBA00022629"/>
    </source>
</evidence>
<dbReference type="EMBL" id="SOEY01000008">
    <property type="protein sequence ID" value="TFB75394.1"/>
    <property type="molecule type" value="Genomic_DNA"/>
</dbReference>
<dbReference type="GO" id="GO:0004856">
    <property type="term" value="F:D-xylulokinase activity"/>
    <property type="evidence" value="ECO:0007669"/>
    <property type="project" value="UniProtKB-EC"/>
</dbReference>
<evidence type="ECO:0000259" key="8">
    <source>
        <dbReference type="Pfam" id="PF00370"/>
    </source>
</evidence>
<proteinExistence type="inferred from homology"/>
<dbReference type="GO" id="GO:0005524">
    <property type="term" value="F:ATP binding"/>
    <property type="evidence" value="ECO:0007669"/>
    <property type="project" value="UniProtKB-KW"/>
</dbReference>
<dbReference type="InterPro" id="IPR018484">
    <property type="entry name" value="FGGY_N"/>
</dbReference>
<keyword evidence="7" id="KW-0119">Carbohydrate metabolism</keyword>
<feature type="domain" description="Carbohydrate kinase FGGY C-terminal" evidence="9">
    <location>
        <begin position="258"/>
        <end position="440"/>
    </location>
</feature>
<dbReference type="InterPro" id="IPR006000">
    <property type="entry name" value="Xylulokinase"/>
</dbReference>
<protein>
    <recommendedName>
        <fullName evidence="7">Xylulose kinase</fullName>
        <shortName evidence="7">Xylulokinase</shortName>
        <ecNumber evidence="7">2.7.1.17</ecNumber>
    </recommendedName>
</protein>
<dbReference type="NCBIfam" id="TIGR01312">
    <property type="entry name" value="XylB"/>
    <property type="match status" value="1"/>
</dbReference>
<keyword evidence="4 7" id="KW-0547">Nucleotide-binding</keyword>
<keyword evidence="6 7" id="KW-0067">ATP-binding</keyword>
<dbReference type="RefSeq" id="WP_134502081.1">
    <property type="nucleotide sequence ID" value="NZ_SOEY01000008.1"/>
</dbReference>
<dbReference type="AlphaFoldDB" id="A0A4R8V1X5"/>
<evidence type="ECO:0000256" key="5">
    <source>
        <dbReference type="ARBA" id="ARBA00022777"/>
    </source>
</evidence>
<reference evidence="10 11" key="1">
    <citation type="submission" date="2019-03" db="EMBL/GenBank/DDBJ databases">
        <title>Genomics of glacier-inhabiting Cryobacterium strains.</title>
        <authorList>
            <person name="Liu Q."/>
            <person name="Xin Y.-H."/>
        </authorList>
    </citation>
    <scope>NUCLEOTIDE SEQUENCE [LARGE SCALE GENOMIC DNA]</scope>
    <source>
        <strain evidence="10 11">HLT2-23</strain>
    </source>
</reference>
<evidence type="ECO:0000256" key="1">
    <source>
        <dbReference type="ARBA" id="ARBA00009156"/>
    </source>
</evidence>
<dbReference type="PANTHER" id="PTHR43095">
    <property type="entry name" value="SUGAR KINASE"/>
    <property type="match status" value="1"/>
</dbReference>
<comment type="similarity">
    <text evidence="1 7">Belongs to the FGGY kinase family.</text>
</comment>
<dbReference type="Gene3D" id="3.30.420.40">
    <property type="match status" value="2"/>
</dbReference>
<comment type="caution">
    <text evidence="10">The sequence shown here is derived from an EMBL/GenBank/DDBJ whole genome shotgun (WGS) entry which is preliminary data.</text>
</comment>
<dbReference type="GO" id="GO:0042732">
    <property type="term" value="P:D-xylose metabolic process"/>
    <property type="evidence" value="ECO:0007669"/>
    <property type="project" value="UniProtKB-KW"/>
</dbReference>
<evidence type="ECO:0000259" key="9">
    <source>
        <dbReference type="Pfam" id="PF02782"/>
    </source>
</evidence>
<sequence>MTRLVAGVDSSTQSCKVELRHVDTGELIASGSAPHTPVAPPCSEQNPDDWWAAFTTAFAAVKAQAGAADVIVGLSIAGQCHGLVCLDRAYRVVRPAKLWNDTTSTPELLDLRHQIGEAELIARTGSLPTAAFTLSKIAWLARHEPNNFASVAHILLPHDYLTFRLTGRMVTDRSEASGTGYFDSTTGEYLLHHLALIDDSVDWLSMLPVVLPPEGIAGPVQASVAAQLGIDPSALVAAGGGDQHAAALGLGIVPGDVVYSLGTSGVVLTVSPEPVNDPSGAVDGVADMTGGYLPLVSTLNAAKVTDTFARLLGVDLAGLSDLALAADESEPGPTLVAYLDGERTPNRPDARGVLSNLTTATTREQVARAAFEGVILGLVQGQRHLERCGFTLTGRVFAVGGGSRSPAYVQLLADALHQPVWLPTDVPEATARGAAVQAAAMVNGELVATVRTRWRPSATIGAHPRATRRTPLPDYLAAAAWEGFDRTETGVPQ</sequence>
<gene>
    <name evidence="7 10" type="primary">xylB</name>
    <name evidence="10" type="ORF">E3O06_06120</name>
</gene>
<dbReference type="InterPro" id="IPR018485">
    <property type="entry name" value="FGGY_C"/>
</dbReference>
<evidence type="ECO:0000256" key="7">
    <source>
        <dbReference type="RuleBase" id="RU364073"/>
    </source>
</evidence>
<dbReference type="CDD" id="cd07809">
    <property type="entry name" value="ASKHA_NBD_FGGY_BaXK-like"/>
    <property type="match status" value="1"/>
</dbReference>
<dbReference type="Pfam" id="PF00370">
    <property type="entry name" value="FGGY_N"/>
    <property type="match status" value="1"/>
</dbReference>
<evidence type="ECO:0000256" key="4">
    <source>
        <dbReference type="ARBA" id="ARBA00022741"/>
    </source>
</evidence>
<name>A0A4R8V1X5_9MICO</name>